<dbReference type="AlphaFoldDB" id="A0A518D7P6"/>
<dbReference type="SUPFAM" id="SSF51230">
    <property type="entry name" value="Single hybrid motif"/>
    <property type="match status" value="1"/>
</dbReference>
<dbReference type="PANTHER" id="PTHR11715:SF3">
    <property type="entry name" value="GLYCINE CLEAVAGE SYSTEM H PROTEIN-RELATED"/>
    <property type="match status" value="1"/>
</dbReference>
<dbReference type="Gene3D" id="2.40.50.100">
    <property type="match status" value="1"/>
</dbReference>
<sequence>MNPEQLLYAKSHEWVHVEEAGVKQVATVGISAFAVEALTDLVFIELPRTGRPVTPQESFCEIESVKAVSDIYAPVAGEVVQVNDKLADHLELFSDDPYGEGWICKIEITDPAGLKALMDYEAYQKMCAEEAQ</sequence>
<dbReference type="GO" id="GO:0019464">
    <property type="term" value="P:glycine decarboxylation via glycine cleavage system"/>
    <property type="evidence" value="ECO:0007669"/>
    <property type="project" value="UniProtKB-UniRule"/>
</dbReference>
<comment type="similarity">
    <text evidence="1 3">Belongs to the GcvH family.</text>
</comment>
<dbReference type="HAMAP" id="MF_00272">
    <property type="entry name" value="GcvH"/>
    <property type="match status" value="1"/>
</dbReference>
<name>A0A518D7P6_9BACT</name>
<dbReference type="PROSITE" id="PS00189">
    <property type="entry name" value="LIPOYL"/>
    <property type="match status" value="1"/>
</dbReference>
<reference evidence="6 7" key="1">
    <citation type="submission" date="2019-02" db="EMBL/GenBank/DDBJ databases">
        <title>Deep-cultivation of Planctomycetes and their phenomic and genomic characterization uncovers novel biology.</title>
        <authorList>
            <person name="Wiegand S."/>
            <person name="Jogler M."/>
            <person name="Boedeker C."/>
            <person name="Pinto D."/>
            <person name="Vollmers J."/>
            <person name="Rivas-Marin E."/>
            <person name="Kohn T."/>
            <person name="Peeters S.H."/>
            <person name="Heuer A."/>
            <person name="Rast P."/>
            <person name="Oberbeckmann S."/>
            <person name="Bunk B."/>
            <person name="Jeske O."/>
            <person name="Meyerdierks A."/>
            <person name="Storesund J.E."/>
            <person name="Kallscheuer N."/>
            <person name="Luecker S."/>
            <person name="Lage O.M."/>
            <person name="Pohl T."/>
            <person name="Merkel B.J."/>
            <person name="Hornburger P."/>
            <person name="Mueller R.-W."/>
            <person name="Bruemmer F."/>
            <person name="Labrenz M."/>
            <person name="Spormann A.M."/>
            <person name="Op den Camp H."/>
            <person name="Overmann J."/>
            <person name="Amann R."/>
            <person name="Jetten M.S.M."/>
            <person name="Mascher T."/>
            <person name="Medema M.H."/>
            <person name="Devos D.P."/>
            <person name="Kaster A.-K."/>
            <person name="Ovreas L."/>
            <person name="Rohde M."/>
            <person name="Galperin M.Y."/>
            <person name="Jogler C."/>
        </authorList>
    </citation>
    <scope>NUCLEOTIDE SEQUENCE [LARGE SCALE GENOMIC DNA]</scope>
    <source>
        <strain evidence="6 7">Pla175</strain>
    </source>
</reference>
<dbReference type="OrthoDB" id="9796712at2"/>
<keyword evidence="2 3" id="KW-0450">Lipoyl</keyword>
<dbReference type="InterPro" id="IPR003016">
    <property type="entry name" value="2-oxoA_DH_lipoyl-BS"/>
</dbReference>
<dbReference type="InterPro" id="IPR011053">
    <property type="entry name" value="Single_hybrid_motif"/>
</dbReference>
<evidence type="ECO:0000256" key="1">
    <source>
        <dbReference type="ARBA" id="ARBA00009249"/>
    </source>
</evidence>
<comment type="function">
    <text evidence="3">The glycine cleavage system catalyzes the degradation of glycine. The H protein shuttles the methylamine group of glycine from the P protein to the T protein.</text>
</comment>
<dbReference type="PROSITE" id="PS50968">
    <property type="entry name" value="BIOTINYL_LIPOYL"/>
    <property type="match status" value="1"/>
</dbReference>
<accession>A0A518D7P6</accession>
<dbReference type="GO" id="GO:0005960">
    <property type="term" value="C:glycine cleavage complex"/>
    <property type="evidence" value="ECO:0007669"/>
    <property type="project" value="InterPro"/>
</dbReference>
<feature type="domain" description="Lipoyl-binding" evidence="5">
    <location>
        <begin position="25"/>
        <end position="107"/>
    </location>
</feature>
<dbReference type="InterPro" id="IPR033753">
    <property type="entry name" value="GCV_H/Fam206"/>
</dbReference>
<dbReference type="CDD" id="cd06848">
    <property type="entry name" value="GCS_H"/>
    <property type="match status" value="1"/>
</dbReference>
<gene>
    <name evidence="3 6" type="primary">gcvH</name>
    <name evidence="6" type="ORF">Pla175_08560</name>
</gene>
<feature type="modified residue" description="N6-lipoyllysine" evidence="3 4">
    <location>
        <position position="66"/>
    </location>
</feature>
<dbReference type="KEGG" id="pnd:Pla175_08560"/>
<dbReference type="InterPro" id="IPR000089">
    <property type="entry name" value="Biotin_lipoyl"/>
</dbReference>
<dbReference type="NCBIfam" id="NF002270">
    <property type="entry name" value="PRK01202.1"/>
    <property type="match status" value="1"/>
</dbReference>
<dbReference type="Proteomes" id="UP000317429">
    <property type="component" value="Chromosome"/>
</dbReference>
<dbReference type="RefSeq" id="WP_145281456.1">
    <property type="nucleotide sequence ID" value="NZ_CP036291.1"/>
</dbReference>
<protein>
    <recommendedName>
        <fullName evidence="3">Glycine cleavage system H protein</fullName>
    </recommendedName>
</protein>
<comment type="subunit">
    <text evidence="3">The glycine cleavage system is composed of four proteins: P, T, L and H.</text>
</comment>
<dbReference type="InterPro" id="IPR002930">
    <property type="entry name" value="GCV_H"/>
</dbReference>
<dbReference type="PANTHER" id="PTHR11715">
    <property type="entry name" value="GLYCINE CLEAVAGE SYSTEM H PROTEIN"/>
    <property type="match status" value="1"/>
</dbReference>
<dbReference type="GO" id="GO:0005829">
    <property type="term" value="C:cytosol"/>
    <property type="evidence" value="ECO:0007669"/>
    <property type="project" value="TreeGrafter"/>
</dbReference>
<comment type="cofactor">
    <cofactor evidence="3">
        <name>(R)-lipoate</name>
        <dbReference type="ChEBI" id="CHEBI:83088"/>
    </cofactor>
    <text evidence="3">Binds 1 lipoyl cofactor covalently.</text>
</comment>
<dbReference type="Pfam" id="PF01597">
    <property type="entry name" value="GCV_H"/>
    <property type="match status" value="1"/>
</dbReference>
<dbReference type="GO" id="GO:0009249">
    <property type="term" value="P:protein lipoylation"/>
    <property type="evidence" value="ECO:0007669"/>
    <property type="project" value="TreeGrafter"/>
</dbReference>
<evidence type="ECO:0000313" key="7">
    <source>
        <dbReference type="Proteomes" id="UP000317429"/>
    </source>
</evidence>
<evidence type="ECO:0000256" key="4">
    <source>
        <dbReference type="PIRSR" id="PIRSR617453-50"/>
    </source>
</evidence>
<proteinExistence type="inferred from homology"/>
<dbReference type="NCBIfam" id="TIGR00527">
    <property type="entry name" value="gcvH"/>
    <property type="match status" value="1"/>
</dbReference>
<keyword evidence="7" id="KW-1185">Reference proteome</keyword>
<organism evidence="6 7">
    <name type="scientific">Pirellulimonas nuda</name>
    <dbReference type="NCBI Taxonomy" id="2528009"/>
    <lineage>
        <taxon>Bacteria</taxon>
        <taxon>Pseudomonadati</taxon>
        <taxon>Planctomycetota</taxon>
        <taxon>Planctomycetia</taxon>
        <taxon>Pirellulales</taxon>
        <taxon>Lacipirellulaceae</taxon>
        <taxon>Pirellulimonas</taxon>
    </lineage>
</organism>
<evidence type="ECO:0000256" key="2">
    <source>
        <dbReference type="ARBA" id="ARBA00022823"/>
    </source>
</evidence>
<dbReference type="EMBL" id="CP036291">
    <property type="protein sequence ID" value="QDU87494.1"/>
    <property type="molecule type" value="Genomic_DNA"/>
</dbReference>
<evidence type="ECO:0000256" key="3">
    <source>
        <dbReference type="HAMAP-Rule" id="MF_00272"/>
    </source>
</evidence>
<evidence type="ECO:0000259" key="5">
    <source>
        <dbReference type="PROSITE" id="PS50968"/>
    </source>
</evidence>
<dbReference type="InterPro" id="IPR017453">
    <property type="entry name" value="GCV_H_sub"/>
</dbReference>
<evidence type="ECO:0000313" key="6">
    <source>
        <dbReference type="EMBL" id="QDU87494.1"/>
    </source>
</evidence>